<dbReference type="Pfam" id="PF01370">
    <property type="entry name" value="Epimerase"/>
    <property type="match status" value="1"/>
</dbReference>
<dbReference type="InterPro" id="IPR036291">
    <property type="entry name" value="NAD(P)-bd_dom_sf"/>
</dbReference>
<organism evidence="2">
    <name type="scientific">marine metagenome</name>
    <dbReference type="NCBI Taxonomy" id="408172"/>
    <lineage>
        <taxon>unclassified sequences</taxon>
        <taxon>metagenomes</taxon>
        <taxon>ecological metagenomes</taxon>
    </lineage>
</organism>
<reference evidence="2" key="1">
    <citation type="submission" date="2018-05" db="EMBL/GenBank/DDBJ databases">
        <authorList>
            <person name="Lanie J.A."/>
            <person name="Ng W.-L."/>
            <person name="Kazmierczak K.M."/>
            <person name="Andrzejewski T.M."/>
            <person name="Davidsen T.M."/>
            <person name="Wayne K.J."/>
            <person name="Tettelin H."/>
            <person name="Glass J.I."/>
            <person name="Rusch D."/>
            <person name="Podicherti R."/>
            <person name="Tsui H.-C.T."/>
            <person name="Winkler M.E."/>
        </authorList>
    </citation>
    <scope>NUCLEOTIDE SEQUENCE</scope>
</reference>
<dbReference type="InterPro" id="IPR050177">
    <property type="entry name" value="Lipid_A_modif_metabolic_enz"/>
</dbReference>
<dbReference type="Gene3D" id="3.40.50.720">
    <property type="entry name" value="NAD(P)-binding Rossmann-like Domain"/>
    <property type="match status" value="1"/>
</dbReference>
<proteinExistence type="predicted"/>
<feature type="domain" description="NAD-dependent epimerase/dehydratase" evidence="1">
    <location>
        <begin position="16"/>
        <end position="202"/>
    </location>
</feature>
<protein>
    <recommendedName>
        <fullName evidence="1">NAD-dependent epimerase/dehydratase domain-containing protein</fullName>
    </recommendedName>
</protein>
<dbReference type="EMBL" id="UINC01017533">
    <property type="protein sequence ID" value="SVA72795.1"/>
    <property type="molecule type" value="Genomic_DNA"/>
</dbReference>
<dbReference type="SUPFAM" id="SSF51735">
    <property type="entry name" value="NAD(P)-binding Rossmann-fold domains"/>
    <property type="match status" value="1"/>
</dbReference>
<dbReference type="AlphaFoldDB" id="A0A381Y723"/>
<dbReference type="PANTHER" id="PTHR43245:SF58">
    <property type="entry name" value="BLL5923 PROTEIN"/>
    <property type="match status" value="1"/>
</dbReference>
<dbReference type="InterPro" id="IPR001509">
    <property type="entry name" value="Epimerase_deHydtase"/>
</dbReference>
<accession>A0A381Y723</accession>
<dbReference type="PANTHER" id="PTHR43245">
    <property type="entry name" value="BIFUNCTIONAL POLYMYXIN RESISTANCE PROTEIN ARNA"/>
    <property type="match status" value="1"/>
</dbReference>
<sequence length="305" mass="33438">MTSMTSPPLLKTTSTILITGASSEMGSALIRQLTNFSSLKIRAMVHRSLVNVPGCEIRPGNLKNLDLLARAVFGVDTVVHMAALTKSSRDSDYFDTNVNGTKNLIDTCVKQGVKKIIYISSLAASISGGAYASSKLEAEQCVKNSGLKWLILRPSEVYGQGRDTINQLIQWVQSYSCVPVIGAGKSRLSPVHIDDVVSAIAKSIFIKEIERKTIILAGPEELIYDDLVDRIAAYFNVKRFKLHLPAGLVKLAATVMSNLGVNILVPDQIPRLLSEKTYDIDVAREVLNYSPCCLEDGMKKIFYQK</sequence>
<name>A0A381Y723_9ZZZZ</name>
<evidence type="ECO:0000313" key="2">
    <source>
        <dbReference type="EMBL" id="SVA72795.1"/>
    </source>
</evidence>
<gene>
    <name evidence="2" type="ORF">METZ01_LOCUS125649</name>
</gene>
<evidence type="ECO:0000259" key="1">
    <source>
        <dbReference type="Pfam" id="PF01370"/>
    </source>
</evidence>